<evidence type="ECO:0000256" key="8">
    <source>
        <dbReference type="ARBA" id="ARBA00023004"/>
    </source>
</evidence>
<keyword evidence="6" id="KW-0223">Dioxygenase</keyword>
<dbReference type="InterPro" id="IPR008775">
    <property type="entry name" value="Phytyl_CoA_dOase-like"/>
</dbReference>
<dbReference type="Gene3D" id="2.60.120.620">
    <property type="entry name" value="q2cbj1_9rhob like domain"/>
    <property type="match status" value="1"/>
</dbReference>
<evidence type="ECO:0008006" key="11">
    <source>
        <dbReference type="Google" id="ProtNLM"/>
    </source>
</evidence>
<evidence type="ECO:0000256" key="5">
    <source>
        <dbReference type="ARBA" id="ARBA00022723"/>
    </source>
</evidence>
<keyword evidence="8" id="KW-0408">Iron</keyword>
<keyword evidence="7" id="KW-0560">Oxidoreductase</keyword>
<evidence type="ECO:0000256" key="6">
    <source>
        <dbReference type="ARBA" id="ARBA00022964"/>
    </source>
</evidence>
<sequence>MAPSKSFPPGLQYLPPTSALEDILTLLKRDGAVVVRSLVSESDLDDAYTEIKPALEADAEWDGEFFPKETKRANGLIGISPTYVRSQLMHPLFQAIANHFLTTRSTYWWGDKRKESVSLPYVTSTVAIQVGPGATAQPLHCDSYIGHRVVDAIDAWDDERDLRSRETSVGMFVAGCDVCKENGGTQVILGSHLWSSCPDTPPPQESIIVPTLRKGDAFFMLTSLMHGGGNNTTTDQQRLVWCSFATRGFLRQEENMFLAVPQEAVKQYDRAAQRFTGYYVSEPACGVVEQRDPIYVLYPEEVGSHGGF</sequence>
<dbReference type="GeneID" id="38110646"/>
<evidence type="ECO:0000256" key="1">
    <source>
        <dbReference type="ARBA" id="ARBA00001962"/>
    </source>
</evidence>
<dbReference type="PANTHER" id="PTHR20883:SF45">
    <property type="entry name" value="PHYTANOYL-COA DIOXYGENASE FAMILY PROTEIN"/>
    <property type="match status" value="1"/>
</dbReference>
<evidence type="ECO:0000256" key="7">
    <source>
        <dbReference type="ARBA" id="ARBA00023002"/>
    </source>
</evidence>
<dbReference type="EMBL" id="PVWQ01000001">
    <property type="protein sequence ID" value="RDW92954.1"/>
    <property type="molecule type" value="Genomic_DNA"/>
</dbReference>
<dbReference type="Proteomes" id="UP000256690">
    <property type="component" value="Unassembled WGS sequence"/>
</dbReference>
<comment type="cofactor">
    <cofactor evidence="1">
        <name>Fe cation</name>
        <dbReference type="ChEBI" id="CHEBI:24875"/>
    </cofactor>
</comment>
<evidence type="ECO:0000313" key="10">
    <source>
        <dbReference type="Proteomes" id="UP000256690"/>
    </source>
</evidence>
<reference evidence="9 10" key="1">
    <citation type="journal article" date="2018" name="IMA Fungus">
        <title>IMA Genome-F 9: Draft genome sequence of Annulohypoxylon stygium, Aspergillus mulundensis, Berkeleyomyces basicola (syn. Thielaviopsis basicola), Ceratocystis smalleyi, two Cercospora beticola strains, Coleophoma cylindrospora, Fusarium fracticaudum, Phialophora cf. hyalina, and Morchella septimelata.</title>
        <authorList>
            <person name="Wingfield B.D."/>
            <person name="Bills G.F."/>
            <person name="Dong Y."/>
            <person name="Huang W."/>
            <person name="Nel W.J."/>
            <person name="Swalarsk-Parry B.S."/>
            <person name="Vaghefi N."/>
            <person name="Wilken P.M."/>
            <person name="An Z."/>
            <person name="de Beer Z.W."/>
            <person name="De Vos L."/>
            <person name="Chen L."/>
            <person name="Duong T.A."/>
            <person name="Gao Y."/>
            <person name="Hammerbacher A."/>
            <person name="Kikkert J.R."/>
            <person name="Li Y."/>
            <person name="Li H."/>
            <person name="Li K."/>
            <person name="Li Q."/>
            <person name="Liu X."/>
            <person name="Ma X."/>
            <person name="Naidoo K."/>
            <person name="Pethybridge S.J."/>
            <person name="Sun J."/>
            <person name="Steenkamp E.T."/>
            <person name="van der Nest M.A."/>
            <person name="van Wyk S."/>
            <person name="Wingfield M.J."/>
            <person name="Xiong C."/>
            <person name="Yue Q."/>
            <person name="Zhang X."/>
        </authorList>
    </citation>
    <scope>NUCLEOTIDE SEQUENCE [LARGE SCALE GENOMIC DNA]</scope>
    <source>
        <strain evidence="9 10">DSM 5745</strain>
    </source>
</reference>
<evidence type="ECO:0000313" key="9">
    <source>
        <dbReference type="EMBL" id="RDW92954.1"/>
    </source>
</evidence>
<dbReference type="AlphaFoldDB" id="A0A3D8T327"/>
<dbReference type="OrthoDB" id="445007at2759"/>
<dbReference type="RefSeq" id="XP_026608137.1">
    <property type="nucleotide sequence ID" value="XM_026742292.1"/>
</dbReference>
<dbReference type="PANTHER" id="PTHR20883">
    <property type="entry name" value="PHYTANOYL-COA DIOXYGENASE DOMAIN CONTAINING 1"/>
    <property type="match status" value="1"/>
</dbReference>
<accession>A0A3D8T327</accession>
<gene>
    <name evidence="9" type="ORF">DSM5745_00276</name>
</gene>
<comment type="pathway">
    <text evidence="2">Secondary metabolite biosynthesis.</text>
</comment>
<dbReference type="STRING" id="1810919.A0A3D8T327"/>
<keyword evidence="10" id="KW-1185">Reference proteome</keyword>
<evidence type="ECO:0000256" key="2">
    <source>
        <dbReference type="ARBA" id="ARBA00005179"/>
    </source>
</evidence>
<name>A0A3D8T327_9EURO</name>
<evidence type="ECO:0000256" key="3">
    <source>
        <dbReference type="ARBA" id="ARBA00005830"/>
    </source>
</evidence>
<dbReference type="GO" id="GO:0051213">
    <property type="term" value="F:dioxygenase activity"/>
    <property type="evidence" value="ECO:0007669"/>
    <property type="project" value="UniProtKB-KW"/>
</dbReference>
<dbReference type="SUPFAM" id="SSF51197">
    <property type="entry name" value="Clavaminate synthase-like"/>
    <property type="match status" value="1"/>
</dbReference>
<dbReference type="Pfam" id="PF05721">
    <property type="entry name" value="PhyH"/>
    <property type="match status" value="1"/>
</dbReference>
<comment type="subunit">
    <text evidence="4">Homodimer.</text>
</comment>
<keyword evidence="5" id="KW-0479">Metal-binding</keyword>
<protein>
    <recommendedName>
        <fullName evidence="11">Phytanoyl-CoA dioxygenase family protein</fullName>
    </recommendedName>
</protein>
<proteinExistence type="inferred from homology"/>
<comment type="similarity">
    <text evidence="3">Belongs to the PhyH family.</text>
</comment>
<dbReference type="GO" id="GO:0046872">
    <property type="term" value="F:metal ion binding"/>
    <property type="evidence" value="ECO:0007669"/>
    <property type="project" value="UniProtKB-KW"/>
</dbReference>
<evidence type="ECO:0000256" key="4">
    <source>
        <dbReference type="ARBA" id="ARBA00011738"/>
    </source>
</evidence>
<organism evidence="9 10">
    <name type="scientific">Aspergillus mulundensis</name>
    <dbReference type="NCBI Taxonomy" id="1810919"/>
    <lineage>
        <taxon>Eukaryota</taxon>
        <taxon>Fungi</taxon>
        <taxon>Dikarya</taxon>
        <taxon>Ascomycota</taxon>
        <taxon>Pezizomycotina</taxon>
        <taxon>Eurotiomycetes</taxon>
        <taxon>Eurotiomycetidae</taxon>
        <taxon>Eurotiales</taxon>
        <taxon>Aspergillaceae</taxon>
        <taxon>Aspergillus</taxon>
        <taxon>Aspergillus subgen. Nidulantes</taxon>
    </lineage>
</organism>
<comment type="caution">
    <text evidence="9">The sequence shown here is derived from an EMBL/GenBank/DDBJ whole genome shotgun (WGS) entry which is preliminary data.</text>
</comment>